<feature type="chain" id="PRO_5032411861" evidence="2">
    <location>
        <begin position="25"/>
        <end position="325"/>
    </location>
</feature>
<dbReference type="RefSeq" id="WP_160551835.1">
    <property type="nucleotide sequence ID" value="NZ_CP047650.1"/>
</dbReference>
<dbReference type="Gene3D" id="3.40.190.10">
    <property type="entry name" value="Periplasmic binding protein-like II"/>
    <property type="match status" value="1"/>
</dbReference>
<evidence type="ECO:0000256" key="2">
    <source>
        <dbReference type="SAM" id="SignalP"/>
    </source>
</evidence>
<name>A0A857J678_9BURK</name>
<dbReference type="InterPro" id="IPR042100">
    <property type="entry name" value="Bug_dom1"/>
</dbReference>
<accession>A0A857J678</accession>
<dbReference type="SUPFAM" id="SSF53850">
    <property type="entry name" value="Periplasmic binding protein-like II"/>
    <property type="match status" value="1"/>
</dbReference>
<reference evidence="3 4" key="1">
    <citation type="submission" date="2020-01" db="EMBL/GenBank/DDBJ databases">
        <title>Genome sequencing of strain KACC 21265.</title>
        <authorList>
            <person name="Heo J."/>
            <person name="Kim S.-J."/>
            <person name="Kim J.-S."/>
            <person name="Hong S.-B."/>
            <person name="Kwon S.-W."/>
        </authorList>
    </citation>
    <scope>NUCLEOTIDE SEQUENCE [LARGE SCALE GENOMIC DNA]</scope>
    <source>
        <strain evidence="3 4">KACC 21265</strain>
    </source>
</reference>
<proteinExistence type="inferred from homology"/>
<dbReference type="Pfam" id="PF03401">
    <property type="entry name" value="TctC"/>
    <property type="match status" value="1"/>
</dbReference>
<sequence>MNTLLKHLLAGTVLAAAVTTGVLAQPAWPAAKSIHMVIPLAAGSAVDNGARVLTQRMGIDLGQSFYLENIPGSSGLIGAERVAKAAPDGYTLGGFNDSVLTMVPNIYKANWDPLADFVPVSLVGTIEWGLVVKPDSPYQTVADFIQAAKARPGKLNYGSGGSGSPQHLAMAMFASRAGLDMVHVPYKGATPAAIAVAGGEVDAAFQGLGTVTSLIAGGKLRLLAVSAPQRLAQYPNVPTVSESGLPDFNFNSWFALVAPKGTPRAVVDRLYRSVKTSLDDPDTRRQLVAQGMTIRGSSPGEFGVALQEQFQLYRKVIQANNIKAE</sequence>
<gene>
    <name evidence="3" type="ORF">GT347_10125</name>
</gene>
<evidence type="ECO:0000256" key="1">
    <source>
        <dbReference type="ARBA" id="ARBA00006987"/>
    </source>
</evidence>
<dbReference type="PIRSF" id="PIRSF017082">
    <property type="entry name" value="YflP"/>
    <property type="match status" value="1"/>
</dbReference>
<comment type="similarity">
    <text evidence="1">Belongs to the UPF0065 (bug) family.</text>
</comment>
<dbReference type="Proteomes" id="UP000464787">
    <property type="component" value="Chromosome"/>
</dbReference>
<protein>
    <submittedName>
        <fullName evidence="3">Tripartite tricarboxylate transporter substrate binding protein</fullName>
    </submittedName>
</protein>
<evidence type="ECO:0000313" key="3">
    <source>
        <dbReference type="EMBL" id="QHI98318.1"/>
    </source>
</evidence>
<dbReference type="PANTHER" id="PTHR42928">
    <property type="entry name" value="TRICARBOXYLATE-BINDING PROTEIN"/>
    <property type="match status" value="1"/>
</dbReference>
<dbReference type="AlphaFoldDB" id="A0A857J678"/>
<dbReference type="InterPro" id="IPR005064">
    <property type="entry name" value="BUG"/>
</dbReference>
<evidence type="ECO:0000313" key="4">
    <source>
        <dbReference type="Proteomes" id="UP000464787"/>
    </source>
</evidence>
<dbReference type="Gene3D" id="3.40.190.150">
    <property type="entry name" value="Bordetella uptake gene, domain 1"/>
    <property type="match status" value="1"/>
</dbReference>
<keyword evidence="2" id="KW-0732">Signal</keyword>
<organism evidence="3 4">
    <name type="scientific">Xylophilus rhododendri</name>
    <dbReference type="NCBI Taxonomy" id="2697032"/>
    <lineage>
        <taxon>Bacteria</taxon>
        <taxon>Pseudomonadati</taxon>
        <taxon>Pseudomonadota</taxon>
        <taxon>Betaproteobacteria</taxon>
        <taxon>Burkholderiales</taxon>
        <taxon>Xylophilus</taxon>
    </lineage>
</organism>
<dbReference type="PANTHER" id="PTHR42928:SF5">
    <property type="entry name" value="BLR1237 PROTEIN"/>
    <property type="match status" value="1"/>
</dbReference>
<feature type="signal peptide" evidence="2">
    <location>
        <begin position="1"/>
        <end position="24"/>
    </location>
</feature>
<keyword evidence="4" id="KW-1185">Reference proteome</keyword>
<dbReference type="KEGG" id="xyk:GT347_10125"/>
<dbReference type="EMBL" id="CP047650">
    <property type="protein sequence ID" value="QHI98318.1"/>
    <property type="molecule type" value="Genomic_DNA"/>
</dbReference>
<dbReference type="CDD" id="cd07012">
    <property type="entry name" value="PBP2_Bug_TTT"/>
    <property type="match status" value="1"/>
</dbReference>